<comment type="caution">
    <text evidence="1">The sequence shown here is derived from an EMBL/GenBank/DDBJ whole genome shotgun (WGS) entry which is preliminary data.</text>
</comment>
<evidence type="ECO:0000313" key="1">
    <source>
        <dbReference type="EMBL" id="MDN7228029.1"/>
    </source>
</evidence>
<protein>
    <submittedName>
        <fullName evidence="1">Uncharacterized protein</fullName>
    </submittedName>
</protein>
<accession>A0ABT8MTF9</accession>
<name>A0ABT8MTF9_9BACL</name>
<evidence type="ECO:0000313" key="2">
    <source>
        <dbReference type="Proteomes" id="UP001172054"/>
    </source>
</evidence>
<dbReference type="RefSeq" id="WP_301726563.1">
    <property type="nucleotide sequence ID" value="NZ_JAUJWW010000005.1"/>
</dbReference>
<proteinExistence type="predicted"/>
<organism evidence="1 2">
    <name type="scientific">Planococcus liqunii</name>
    <dbReference type="NCBI Taxonomy" id="3058394"/>
    <lineage>
        <taxon>Bacteria</taxon>
        <taxon>Bacillati</taxon>
        <taxon>Bacillota</taxon>
        <taxon>Bacilli</taxon>
        <taxon>Bacillales</taxon>
        <taxon>Caryophanaceae</taxon>
        <taxon>Planococcus</taxon>
    </lineage>
</organism>
<dbReference type="EMBL" id="JAUJWW010000005">
    <property type="protein sequence ID" value="MDN7228029.1"/>
    <property type="molecule type" value="Genomic_DNA"/>
</dbReference>
<sequence>MESTQKFIINIENQEWLYDNEEEDLCSHGEIHVSVDGTIITQSGIKEEWGISESALALLRTIDNDYVCHPNDKEGLILHGCGAILMMGCPISIHWTVEHSEDQVLLSDFVKITTTDPETGSVYYPGLHAALNKNEYKKQIVQFALQVKNFFDASKEKRVTDDYDRETYQEFWNEFNRLLENNLLDPIGEL</sequence>
<keyword evidence="2" id="KW-1185">Reference proteome</keyword>
<gene>
    <name evidence="1" type="ORF">QWY15_12040</name>
</gene>
<dbReference type="Proteomes" id="UP001172054">
    <property type="component" value="Unassembled WGS sequence"/>
</dbReference>
<reference evidence="1 2" key="1">
    <citation type="submission" date="2023-06" db="EMBL/GenBank/DDBJ databases">
        <title>Novel species in genus Planococcus.</title>
        <authorList>
            <person name="Ning S."/>
        </authorList>
    </citation>
    <scope>NUCLEOTIDE SEQUENCE [LARGE SCALE GENOMIC DNA]</scope>
    <source>
        <strain evidence="1 2">N064</strain>
    </source>
</reference>